<feature type="domain" description="HTH araC/xylS-type" evidence="3">
    <location>
        <begin position="1"/>
        <end position="29"/>
    </location>
</feature>
<dbReference type="Proteomes" id="UP000824160">
    <property type="component" value="Unassembled WGS sequence"/>
</dbReference>
<dbReference type="GO" id="GO:0003700">
    <property type="term" value="F:DNA-binding transcription factor activity"/>
    <property type="evidence" value="ECO:0007669"/>
    <property type="project" value="InterPro"/>
</dbReference>
<reference evidence="4" key="2">
    <citation type="journal article" date="2021" name="PeerJ">
        <title>Extensive microbial diversity within the chicken gut microbiome revealed by metagenomics and culture.</title>
        <authorList>
            <person name="Gilroy R."/>
            <person name="Ravi A."/>
            <person name="Getino M."/>
            <person name="Pursley I."/>
            <person name="Horton D.L."/>
            <person name="Alikhan N.F."/>
            <person name="Baker D."/>
            <person name="Gharbi K."/>
            <person name="Hall N."/>
            <person name="Watson M."/>
            <person name="Adriaenssens E.M."/>
            <person name="Foster-Nyarko E."/>
            <person name="Jarju S."/>
            <person name="Secka A."/>
            <person name="Antonio M."/>
            <person name="Oren A."/>
            <person name="Chaudhuri R.R."/>
            <person name="La Ragione R."/>
            <person name="Hildebrand F."/>
            <person name="Pallen M.J."/>
        </authorList>
    </citation>
    <scope>NUCLEOTIDE SEQUENCE</scope>
    <source>
        <strain evidence="4">ChiBcec7-5410</strain>
    </source>
</reference>
<dbReference type="Pfam" id="PF00165">
    <property type="entry name" value="HTH_AraC"/>
    <property type="match status" value="1"/>
</dbReference>
<organism evidence="4 5">
    <name type="scientific">Candidatus Faecivivens stercoripullorum</name>
    <dbReference type="NCBI Taxonomy" id="2840805"/>
    <lineage>
        <taxon>Bacteria</taxon>
        <taxon>Bacillati</taxon>
        <taxon>Bacillota</taxon>
        <taxon>Clostridia</taxon>
        <taxon>Eubacteriales</taxon>
        <taxon>Oscillospiraceae</taxon>
        <taxon>Oscillospiraceae incertae sedis</taxon>
        <taxon>Candidatus Faecivivens</taxon>
    </lineage>
</organism>
<proteinExistence type="predicted"/>
<feature type="non-terminal residue" evidence="4">
    <location>
        <position position="1"/>
    </location>
</feature>
<keyword evidence="1" id="KW-0805">Transcription regulation</keyword>
<accession>A0A9D1H8Z6</accession>
<sequence>EKCGFQDYSNFYRAFKAEYGISPRQFAGSEIENITKNQTASQKSQTDF</sequence>
<dbReference type="InterPro" id="IPR009057">
    <property type="entry name" value="Homeodomain-like_sf"/>
</dbReference>
<dbReference type="GO" id="GO:0043565">
    <property type="term" value="F:sequence-specific DNA binding"/>
    <property type="evidence" value="ECO:0007669"/>
    <property type="project" value="InterPro"/>
</dbReference>
<reference evidence="4" key="1">
    <citation type="submission" date="2020-10" db="EMBL/GenBank/DDBJ databases">
        <authorList>
            <person name="Gilroy R."/>
        </authorList>
    </citation>
    <scope>NUCLEOTIDE SEQUENCE</scope>
    <source>
        <strain evidence="4">ChiBcec7-5410</strain>
    </source>
</reference>
<dbReference type="AlphaFoldDB" id="A0A9D1H8Z6"/>
<dbReference type="SUPFAM" id="SSF46689">
    <property type="entry name" value="Homeodomain-like"/>
    <property type="match status" value="1"/>
</dbReference>
<comment type="caution">
    <text evidence="4">The sequence shown here is derived from an EMBL/GenBank/DDBJ whole genome shotgun (WGS) entry which is preliminary data.</text>
</comment>
<dbReference type="Gene3D" id="1.10.10.60">
    <property type="entry name" value="Homeodomain-like"/>
    <property type="match status" value="1"/>
</dbReference>
<evidence type="ECO:0000259" key="3">
    <source>
        <dbReference type="PROSITE" id="PS01124"/>
    </source>
</evidence>
<name>A0A9D1H8Z6_9FIRM</name>
<evidence type="ECO:0000313" key="4">
    <source>
        <dbReference type="EMBL" id="HIT94819.1"/>
    </source>
</evidence>
<protein>
    <submittedName>
        <fullName evidence="4">Helix-turn-helix transcriptional regulator</fullName>
    </submittedName>
</protein>
<dbReference type="EMBL" id="DVLW01000178">
    <property type="protein sequence ID" value="HIT94819.1"/>
    <property type="molecule type" value="Genomic_DNA"/>
</dbReference>
<gene>
    <name evidence="4" type="ORF">IAC43_06505</name>
</gene>
<evidence type="ECO:0000256" key="1">
    <source>
        <dbReference type="ARBA" id="ARBA00023015"/>
    </source>
</evidence>
<dbReference type="InterPro" id="IPR018060">
    <property type="entry name" value="HTH_AraC"/>
</dbReference>
<keyword evidence="2" id="KW-0804">Transcription</keyword>
<dbReference type="PROSITE" id="PS01124">
    <property type="entry name" value="HTH_ARAC_FAMILY_2"/>
    <property type="match status" value="1"/>
</dbReference>
<evidence type="ECO:0000313" key="5">
    <source>
        <dbReference type="Proteomes" id="UP000824160"/>
    </source>
</evidence>
<evidence type="ECO:0000256" key="2">
    <source>
        <dbReference type="ARBA" id="ARBA00023163"/>
    </source>
</evidence>